<accession>A0A2J6Q4K5</accession>
<dbReference type="EMBL" id="KZ613482">
    <property type="protein sequence ID" value="PMD21179.1"/>
    <property type="molecule type" value="Genomic_DNA"/>
</dbReference>
<dbReference type="STRING" id="1745343.A0A2J6Q4K5"/>
<evidence type="ECO:0000313" key="3">
    <source>
        <dbReference type="Proteomes" id="UP000235672"/>
    </source>
</evidence>
<evidence type="ECO:0000313" key="2">
    <source>
        <dbReference type="EMBL" id="PMD21179.1"/>
    </source>
</evidence>
<dbReference type="PANTHER" id="PTHR35395">
    <property type="entry name" value="DUF6536 DOMAIN-CONTAINING PROTEIN"/>
    <property type="match status" value="1"/>
</dbReference>
<feature type="transmembrane region" description="Helical" evidence="1">
    <location>
        <begin position="458"/>
        <end position="480"/>
    </location>
</feature>
<protein>
    <submittedName>
        <fullName evidence="2">Uncharacterized protein</fullName>
    </submittedName>
</protein>
<sequence>MYYEALTPQSLDYYAKKYLKNPLQWEAGSLGYNSYSSDNDFWQADVCNISKALLANSTAGTLSRPSNEDCILAYGSGNGNMKGWANLLVVTRDTVALPYPNTTILLQFRYQEYVSNSTDNNWVCDPDYLIDNNYKCNYKHFAANASSWTLGPVNANAENPYVLLPSAQWPIDYCLAQGTDIPGKYQLQYSLIIMICVLVANAIKLTCMILILSTHLEPAVTTIGDGIASFLQRPDLFTVDRPFLNRQQARRFKKLGVGGPDRWRKPRFTLRWWNAPSLPRWIITLTLCIVTIIAVSLLLEYGNSNLRKGFPQVLRPYSIGFGAYNSAATINIFKTSITSPTAEQFASNSLLLSLVTVANLPQVIVSCLYFAHNTVYTSMVSADEFSRFSSHRKALRTTDPRGEQISTCWLSLPWMYALPIALSSSVLHWLISQSMFIARTEILDTYGQPGPISYLDVGFSPLAILLALLFGSGMVLGMILNGFRKLKPGVLAGNNSLAIAAACQRPEKEVYVQLKRVQWGAVTHPEGVRPGHCCFTSQDVEAPRLSELYI</sequence>
<dbReference type="PANTHER" id="PTHR35395:SF1">
    <property type="entry name" value="DUF6536 DOMAIN-CONTAINING PROTEIN"/>
    <property type="match status" value="1"/>
</dbReference>
<evidence type="ECO:0000256" key="1">
    <source>
        <dbReference type="SAM" id="Phobius"/>
    </source>
</evidence>
<keyword evidence="1" id="KW-1133">Transmembrane helix</keyword>
<keyword evidence="1" id="KW-0812">Transmembrane</keyword>
<dbReference type="AlphaFoldDB" id="A0A2J6Q4K5"/>
<feature type="transmembrane region" description="Helical" evidence="1">
    <location>
        <begin position="414"/>
        <end position="438"/>
    </location>
</feature>
<keyword evidence="3" id="KW-1185">Reference proteome</keyword>
<dbReference type="OrthoDB" id="5429634at2759"/>
<feature type="transmembrane region" description="Helical" evidence="1">
    <location>
        <begin position="281"/>
        <end position="299"/>
    </location>
</feature>
<feature type="transmembrane region" description="Helical" evidence="1">
    <location>
        <begin position="191"/>
        <end position="212"/>
    </location>
</feature>
<organism evidence="2 3">
    <name type="scientific">Hyaloscypha hepaticicola</name>
    <dbReference type="NCBI Taxonomy" id="2082293"/>
    <lineage>
        <taxon>Eukaryota</taxon>
        <taxon>Fungi</taxon>
        <taxon>Dikarya</taxon>
        <taxon>Ascomycota</taxon>
        <taxon>Pezizomycotina</taxon>
        <taxon>Leotiomycetes</taxon>
        <taxon>Helotiales</taxon>
        <taxon>Hyaloscyphaceae</taxon>
        <taxon>Hyaloscypha</taxon>
    </lineage>
</organism>
<proteinExistence type="predicted"/>
<dbReference type="Proteomes" id="UP000235672">
    <property type="component" value="Unassembled WGS sequence"/>
</dbReference>
<reference evidence="2 3" key="1">
    <citation type="submission" date="2016-05" db="EMBL/GenBank/DDBJ databases">
        <title>A degradative enzymes factory behind the ericoid mycorrhizal symbiosis.</title>
        <authorList>
            <consortium name="DOE Joint Genome Institute"/>
            <person name="Martino E."/>
            <person name="Morin E."/>
            <person name="Grelet G."/>
            <person name="Kuo A."/>
            <person name="Kohler A."/>
            <person name="Daghino S."/>
            <person name="Barry K."/>
            <person name="Choi C."/>
            <person name="Cichocki N."/>
            <person name="Clum A."/>
            <person name="Copeland A."/>
            <person name="Hainaut M."/>
            <person name="Haridas S."/>
            <person name="Labutti K."/>
            <person name="Lindquist E."/>
            <person name="Lipzen A."/>
            <person name="Khouja H.-R."/>
            <person name="Murat C."/>
            <person name="Ohm R."/>
            <person name="Olson A."/>
            <person name="Spatafora J."/>
            <person name="Veneault-Fourrey C."/>
            <person name="Henrissat B."/>
            <person name="Grigoriev I."/>
            <person name="Martin F."/>
            <person name="Perotto S."/>
        </authorList>
    </citation>
    <scope>NUCLEOTIDE SEQUENCE [LARGE SCALE GENOMIC DNA]</scope>
    <source>
        <strain evidence="2 3">UAMH 7357</strain>
    </source>
</reference>
<gene>
    <name evidence="2" type="ORF">NA56DRAFT_133898</name>
</gene>
<name>A0A2J6Q4K5_9HELO</name>
<keyword evidence="1" id="KW-0472">Membrane</keyword>